<organism evidence="1 2">
    <name type="scientific">Coprococcus comes</name>
    <dbReference type="NCBI Taxonomy" id="410072"/>
    <lineage>
        <taxon>Bacteria</taxon>
        <taxon>Bacillati</taxon>
        <taxon>Bacillota</taxon>
        <taxon>Clostridia</taxon>
        <taxon>Lachnospirales</taxon>
        <taxon>Lachnospiraceae</taxon>
        <taxon>Coprococcus</taxon>
    </lineage>
</organism>
<accession>A0A3E4GMG0</accession>
<dbReference type="InterPro" id="IPR058154">
    <property type="entry name" value="Bxb1_TTP-like"/>
</dbReference>
<dbReference type="Proteomes" id="UP000260655">
    <property type="component" value="Unassembled WGS sequence"/>
</dbReference>
<proteinExistence type="predicted"/>
<name>A0A3E4GMG0_9FIRM</name>
<dbReference type="EMBL" id="QSOV01000017">
    <property type="protein sequence ID" value="RGJ21369.1"/>
    <property type="molecule type" value="Genomic_DNA"/>
</dbReference>
<reference evidence="1 2" key="1">
    <citation type="submission" date="2018-08" db="EMBL/GenBank/DDBJ databases">
        <title>A genome reference for cultivated species of the human gut microbiota.</title>
        <authorList>
            <person name="Zou Y."/>
            <person name="Xue W."/>
            <person name="Luo G."/>
        </authorList>
    </citation>
    <scope>NUCLEOTIDE SEQUENCE [LARGE SCALE GENOMIC DNA]</scope>
    <source>
        <strain evidence="1 2">TM07-19</strain>
    </source>
</reference>
<dbReference type="AlphaFoldDB" id="A0A3E4GMG0"/>
<evidence type="ECO:0000313" key="2">
    <source>
        <dbReference type="Proteomes" id="UP000260655"/>
    </source>
</evidence>
<gene>
    <name evidence="1" type="ORF">DXD67_13195</name>
</gene>
<evidence type="ECO:0000313" key="1">
    <source>
        <dbReference type="EMBL" id="RGJ21369.1"/>
    </source>
</evidence>
<comment type="caution">
    <text evidence="1">The sequence shown here is derived from an EMBL/GenBank/DDBJ whole genome shotgun (WGS) entry which is preliminary data.</text>
</comment>
<dbReference type="Pfam" id="PF25681">
    <property type="entry name" value="Phage_TTP_17"/>
    <property type="match status" value="1"/>
</dbReference>
<sequence>MSDAKNVSTGKPKVGGAIFRAPLGTTLPTDATIALDAAFKSLGYCSEDGLTNSNSPETDNKNAWGGDTVLNMQTSKKDNFKFTMIEALNVEVLKSVYGDDNVTGTLEEGITVKVNADEAEQNAWAVDMILKDAVKRIVIPCASITEVGDIVYKDDDAIGYETTLSAVPDADGQTHYEYIKGNKK</sequence>
<dbReference type="RefSeq" id="WP_117558858.1">
    <property type="nucleotide sequence ID" value="NZ_QSOV01000017.1"/>
</dbReference>
<protein>
    <submittedName>
        <fullName evidence="1">Phage tail protein</fullName>
    </submittedName>
</protein>